<dbReference type="EMBL" id="JAXCGZ010001889">
    <property type="protein sequence ID" value="KAK7085181.1"/>
    <property type="molecule type" value="Genomic_DNA"/>
</dbReference>
<reference evidence="1 2" key="1">
    <citation type="submission" date="2023-11" db="EMBL/GenBank/DDBJ databases">
        <title>Halocaridina rubra genome assembly.</title>
        <authorList>
            <person name="Smith C."/>
        </authorList>
    </citation>
    <scope>NUCLEOTIDE SEQUENCE [LARGE SCALE GENOMIC DNA]</scope>
    <source>
        <strain evidence="1">EP-1</strain>
        <tissue evidence="1">Whole</tissue>
    </source>
</reference>
<evidence type="ECO:0000313" key="1">
    <source>
        <dbReference type="EMBL" id="KAK7085181.1"/>
    </source>
</evidence>
<evidence type="ECO:0000313" key="2">
    <source>
        <dbReference type="Proteomes" id="UP001381693"/>
    </source>
</evidence>
<proteinExistence type="predicted"/>
<comment type="caution">
    <text evidence="1">The sequence shown here is derived from an EMBL/GenBank/DDBJ whole genome shotgun (WGS) entry which is preliminary data.</text>
</comment>
<name>A0AAN8XLV5_HALRR</name>
<accession>A0AAN8XLV5</accession>
<protein>
    <submittedName>
        <fullName evidence="1">Uncharacterized protein</fullName>
    </submittedName>
</protein>
<dbReference type="Proteomes" id="UP001381693">
    <property type="component" value="Unassembled WGS sequence"/>
</dbReference>
<sequence length="66" mass="7972">MAARRQHYHHHHHQRGVNFYPFPSRASFRFPNHSTVDRNNSEMVSEIAPVHPLEKKKLVRSRQFIR</sequence>
<gene>
    <name evidence="1" type="ORF">SK128_015725</name>
</gene>
<dbReference type="AlphaFoldDB" id="A0AAN8XLV5"/>
<keyword evidence="2" id="KW-1185">Reference proteome</keyword>
<organism evidence="1 2">
    <name type="scientific">Halocaridina rubra</name>
    <name type="common">Hawaiian red shrimp</name>
    <dbReference type="NCBI Taxonomy" id="373956"/>
    <lineage>
        <taxon>Eukaryota</taxon>
        <taxon>Metazoa</taxon>
        <taxon>Ecdysozoa</taxon>
        <taxon>Arthropoda</taxon>
        <taxon>Crustacea</taxon>
        <taxon>Multicrustacea</taxon>
        <taxon>Malacostraca</taxon>
        <taxon>Eumalacostraca</taxon>
        <taxon>Eucarida</taxon>
        <taxon>Decapoda</taxon>
        <taxon>Pleocyemata</taxon>
        <taxon>Caridea</taxon>
        <taxon>Atyoidea</taxon>
        <taxon>Atyidae</taxon>
        <taxon>Halocaridina</taxon>
    </lineage>
</organism>